<dbReference type="Proteomes" id="UP000095280">
    <property type="component" value="Unplaced"/>
</dbReference>
<feature type="domain" description="J" evidence="2">
    <location>
        <begin position="44"/>
        <end position="109"/>
    </location>
</feature>
<feature type="region of interest" description="Disordered" evidence="1">
    <location>
        <begin position="574"/>
        <end position="593"/>
    </location>
</feature>
<feature type="compositionally biased region" description="Low complexity" evidence="1">
    <location>
        <begin position="726"/>
        <end position="774"/>
    </location>
</feature>
<dbReference type="SMART" id="SM00271">
    <property type="entry name" value="DnaJ"/>
    <property type="match status" value="1"/>
</dbReference>
<feature type="region of interest" description="Disordered" evidence="1">
    <location>
        <begin position="134"/>
        <end position="156"/>
    </location>
</feature>
<dbReference type="InterPro" id="IPR001623">
    <property type="entry name" value="DnaJ_domain"/>
</dbReference>
<feature type="region of interest" description="Disordered" evidence="1">
    <location>
        <begin position="726"/>
        <end position="783"/>
    </location>
</feature>
<dbReference type="WBParaSite" id="snap_masked-unitig_39645-processed-gene-0.0-mRNA-1">
    <property type="protein sequence ID" value="snap_masked-unitig_39645-processed-gene-0.0-mRNA-1"/>
    <property type="gene ID" value="snap_masked-unitig_39645-processed-gene-0.0"/>
</dbReference>
<evidence type="ECO:0000256" key="1">
    <source>
        <dbReference type="SAM" id="MobiDB-lite"/>
    </source>
</evidence>
<reference evidence="4" key="1">
    <citation type="submission" date="2016-11" db="UniProtKB">
        <authorList>
            <consortium name="WormBaseParasite"/>
        </authorList>
    </citation>
    <scope>IDENTIFICATION</scope>
</reference>
<dbReference type="Gene3D" id="1.10.287.110">
    <property type="entry name" value="DnaJ domain"/>
    <property type="match status" value="1"/>
</dbReference>
<dbReference type="PRINTS" id="PR00625">
    <property type="entry name" value="JDOMAIN"/>
</dbReference>
<feature type="region of interest" description="Disordered" evidence="1">
    <location>
        <begin position="905"/>
        <end position="930"/>
    </location>
</feature>
<dbReference type="InterPro" id="IPR036869">
    <property type="entry name" value="J_dom_sf"/>
</dbReference>
<name>A0A1I8JRG0_9PLAT</name>
<accession>A0A1I8JRG0</accession>
<protein>
    <submittedName>
        <fullName evidence="4">J domain-containing protein</fullName>
    </submittedName>
</protein>
<evidence type="ECO:0000313" key="3">
    <source>
        <dbReference type="Proteomes" id="UP000095280"/>
    </source>
</evidence>
<evidence type="ECO:0000313" key="4">
    <source>
        <dbReference type="WBParaSite" id="snap_masked-unitig_39645-processed-gene-0.0-mRNA-1"/>
    </source>
</evidence>
<dbReference type="PANTHER" id="PTHR44303">
    <property type="entry name" value="DNAJ HOMOLOG SUBFAMILY C MEMBER 16"/>
    <property type="match status" value="1"/>
</dbReference>
<dbReference type="Pfam" id="PF00226">
    <property type="entry name" value="DnaJ"/>
    <property type="match status" value="1"/>
</dbReference>
<dbReference type="AlphaFoldDB" id="A0A1I8JRG0"/>
<dbReference type="PANTHER" id="PTHR44303:SF2">
    <property type="entry name" value="DNAJ HOMOLOG SUBFAMILY C MEMBER 16"/>
    <property type="match status" value="1"/>
</dbReference>
<keyword evidence="3" id="KW-1185">Reference proteome</keyword>
<dbReference type="InterPro" id="IPR052448">
    <property type="entry name" value="DnaJ_C16_autophagy_reg"/>
</dbReference>
<sequence length="943" mass="102105">PTAIAARGRRQQVSKHALSLPACCRCCCCSVCCRQQPSRRRQQDLYSVLGVSRSATPQEVKQAYKRLARANHPDKSRDPWRLGQIRPHQRGLRDPVRCQQAAAEYDMFGTVQADPRHPSFHSFHASPFAEFFHQHQQHSDEAGGPRAGAADHPAPVSGAPGAGFVAPAGPSIRHSRLLLSLHASRPAVAPRLAEDLLPLGVPMAVVHAGMSSNLAEILRIDQVPAIIGVVDGVAYHYSGQLSLAGLRDFYRSLFPVDTLPRACRLGRGRLPVRLPLGRPPIRFLMAAYAWRSRLAFAYADTASSSVEAFRSARRLSGGLESVLLFDEDGEVGRLESARLETEALSAWLEARKHLALPRLASPELAEELCPAQMAYRGQISLRAAAAAARREARRWDRRRRDGAADSRVRLAYIHADSQLDFLRSLGSAEEPAASFAGRVLLLWRATASRARRLPLAGWPLGTLTVEQLRESIAAVAEDSLGLTVLASAPAFADESRPALPIRIWRRLPHPVRPGDAAPSRRRPSGPMLVVLTVAMVIGTAYIMTRLASGRSRSSARQIASRKATSIATGLAAALGQRRQTGAPSPFETAGRRPDNTRMLAELEPSNYRRLISASPQGQISLVLVVDSSLKAKLAADFARCLAPFASVERLRFAVLDVGERMGWYRAILEFVIGRKLGEQRVVSRETAPRTVLAVNGVPKVILHPAPTPLLRYFCILPPEKSGRPCSASSTAASSACHDSTNPPRTPRTTTDGEAATLKTTATTSTRRVATTAEASGTPLSEPDAPLFERDLLAGLPNWLDRAVRRPAARVRVDAWPESLDVDKGSPSSQLATLRIPARTAWWHSARPYRGPRGRTSSPRPLEGTSYGAPCRCWTIRPTQALGDNGEDLAGLAATAATALLKAAEKAAEDAAEGATAEGEANEAADGDGETIEARLRFETLRRP</sequence>
<evidence type="ECO:0000259" key="2">
    <source>
        <dbReference type="PROSITE" id="PS50076"/>
    </source>
</evidence>
<dbReference type="SUPFAM" id="SSF46565">
    <property type="entry name" value="Chaperone J-domain"/>
    <property type="match status" value="1"/>
</dbReference>
<dbReference type="CDD" id="cd06257">
    <property type="entry name" value="DnaJ"/>
    <property type="match status" value="1"/>
</dbReference>
<dbReference type="PROSITE" id="PS50076">
    <property type="entry name" value="DNAJ_2"/>
    <property type="match status" value="1"/>
</dbReference>
<proteinExistence type="predicted"/>
<feature type="compositionally biased region" description="Acidic residues" evidence="1">
    <location>
        <begin position="919"/>
        <end position="930"/>
    </location>
</feature>
<organism evidence="3 4">
    <name type="scientific">Macrostomum lignano</name>
    <dbReference type="NCBI Taxonomy" id="282301"/>
    <lineage>
        <taxon>Eukaryota</taxon>
        <taxon>Metazoa</taxon>
        <taxon>Spiralia</taxon>
        <taxon>Lophotrochozoa</taxon>
        <taxon>Platyhelminthes</taxon>
        <taxon>Rhabditophora</taxon>
        <taxon>Macrostomorpha</taxon>
        <taxon>Macrostomida</taxon>
        <taxon>Macrostomidae</taxon>
        <taxon>Macrostomum</taxon>
    </lineage>
</organism>